<dbReference type="PATRIC" id="fig|1432656.3.peg.619"/>
<dbReference type="Proteomes" id="UP000062043">
    <property type="component" value="Chromosome"/>
</dbReference>
<gene>
    <name evidence="1" type="ORF">X802_03210</name>
</gene>
<name>A0A0X1KN39_9EURY</name>
<dbReference type="KEGG" id="tgy:X802_03210"/>
<sequence length="116" mass="13048">MPKKKGKIKEKGLLREKEVPVDYYHVYEDTKAVISSILGGEHPPTNTPILREDKFAILAGYSEGALENLRRELEKRIDGLIENPGENLELIGLYTAVLKLAEKGEIEKAEEFLQGL</sequence>
<reference evidence="1 2" key="1">
    <citation type="submission" date="2014-01" db="EMBL/GenBank/DDBJ databases">
        <title>Genome sequencing of Thermococcus guaymasensis.</title>
        <authorList>
            <person name="Zhang X."/>
            <person name="Alvare G."/>
            <person name="Fristensky B."/>
            <person name="Chen L."/>
            <person name="Suen T."/>
            <person name="Chen Q."/>
            <person name="Ma K."/>
        </authorList>
    </citation>
    <scope>NUCLEOTIDE SEQUENCE [LARGE SCALE GENOMIC DNA]</scope>
    <source>
        <strain evidence="1 2">DSM 11113</strain>
    </source>
</reference>
<proteinExistence type="predicted"/>
<accession>A0A0X1KN39</accession>
<keyword evidence="2" id="KW-1185">Reference proteome</keyword>
<dbReference type="AlphaFoldDB" id="A0A0X1KN39"/>
<evidence type="ECO:0000313" key="2">
    <source>
        <dbReference type="Proteomes" id="UP000062043"/>
    </source>
</evidence>
<dbReference type="EMBL" id="CP007140">
    <property type="protein sequence ID" value="AJC72683.1"/>
    <property type="molecule type" value="Genomic_DNA"/>
</dbReference>
<protein>
    <submittedName>
        <fullName evidence="1">Uncharacterized protein</fullName>
    </submittedName>
</protein>
<organism evidence="1 2">
    <name type="scientific">Thermococcus guaymasensis DSM 11113</name>
    <dbReference type="NCBI Taxonomy" id="1432656"/>
    <lineage>
        <taxon>Archaea</taxon>
        <taxon>Methanobacteriati</taxon>
        <taxon>Methanobacteriota</taxon>
        <taxon>Thermococci</taxon>
        <taxon>Thermococcales</taxon>
        <taxon>Thermococcaceae</taxon>
        <taxon>Thermococcus</taxon>
    </lineage>
</organism>
<evidence type="ECO:0000313" key="1">
    <source>
        <dbReference type="EMBL" id="AJC72683.1"/>
    </source>
</evidence>
<dbReference type="STRING" id="1432656.X802_03210"/>